<name>A0A0P0R7Z1_9BURK</name>
<evidence type="ECO:0000259" key="1">
    <source>
        <dbReference type="Pfam" id="PF05662"/>
    </source>
</evidence>
<accession>A0A0P0R7Z1</accession>
<dbReference type="Gene3D" id="2.150.10.10">
    <property type="entry name" value="Serralysin-like metalloprotease, C-terminal"/>
    <property type="match status" value="1"/>
</dbReference>
<dbReference type="InterPro" id="IPR011049">
    <property type="entry name" value="Serralysin-like_metalloprot_C"/>
</dbReference>
<reference evidence="2 3" key="1">
    <citation type="journal article" date="2014" name="Genome Announc.">
        <title>Draft Genome Sequence of the Haloacid-Degrading Burkholderia caribensis Strain MBA4.</title>
        <authorList>
            <person name="Pan Y."/>
            <person name="Kong K.F."/>
            <person name="Tsang J.S."/>
        </authorList>
    </citation>
    <scope>NUCLEOTIDE SEQUENCE [LARGE SCALE GENOMIC DNA]</scope>
    <source>
        <strain evidence="2 3">MBA4</strain>
    </source>
</reference>
<sequence>MAKGTDGTIVDFKGTAGSRKLTGVANGDVNASSVDAVNGAQLFNVAQSAADALGGGSTVNSDGTISNGRLSAVFIRAASFKTKRAPSGARLVCMSASLRCRAPLFGARWIANAARHAPHDVS</sequence>
<dbReference type="AlphaFoldDB" id="A0A0P0R7Z1"/>
<dbReference type="Pfam" id="PF05662">
    <property type="entry name" value="YadA_stalk"/>
    <property type="match status" value="1"/>
</dbReference>
<evidence type="ECO:0000313" key="3">
    <source>
        <dbReference type="Proteomes" id="UP000019146"/>
    </source>
</evidence>
<dbReference type="SUPFAM" id="SSF101967">
    <property type="entry name" value="Adhesin YadA, collagen-binding domain"/>
    <property type="match status" value="1"/>
</dbReference>
<evidence type="ECO:0000313" key="2">
    <source>
        <dbReference type="EMBL" id="ALL64078.1"/>
    </source>
</evidence>
<dbReference type="Proteomes" id="UP000019146">
    <property type="component" value="Chromosome 1"/>
</dbReference>
<gene>
    <name evidence="2" type="ORF">K788_0006912</name>
</gene>
<dbReference type="GO" id="GO:0019867">
    <property type="term" value="C:outer membrane"/>
    <property type="evidence" value="ECO:0007669"/>
    <property type="project" value="InterPro"/>
</dbReference>
<dbReference type="KEGG" id="bcai:K788_0006912"/>
<organism evidence="2 3">
    <name type="scientific">Paraburkholderia caribensis MBA4</name>
    <dbReference type="NCBI Taxonomy" id="1323664"/>
    <lineage>
        <taxon>Bacteria</taxon>
        <taxon>Pseudomonadati</taxon>
        <taxon>Pseudomonadota</taxon>
        <taxon>Betaproteobacteria</taxon>
        <taxon>Burkholderiales</taxon>
        <taxon>Burkholderiaceae</taxon>
        <taxon>Paraburkholderia</taxon>
    </lineage>
</organism>
<feature type="domain" description="Trimeric autotransporter adhesin YadA-like stalk" evidence="1">
    <location>
        <begin position="20"/>
        <end position="63"/>
    </location>
</feature>
<proteinExistence type="predicted"/>
<dbReference type="InterPro" id="IPR008635">
    <property type="entry name" value="Coiled_stalk_dom"/>
</dbReference>
<dbReference type="EMBL" id="CP012746">
    <property type="protein sequence ID" value="ALL64078.1"/>
    <property type="molecule type" value="Genomic_DNA"/>
</dbReference>
<protein>
    <submittedName>
        <fullName evidence="2">Cell surface protein</fullName>
    </submittedName>
</protein>